<dbReference type="PANTHER" id="PTHR33910:SF1">
    <property type="entry name" value="PROTEIN TRANSLOCASE SUBUNIT SECE"/>
    <property type="match status" value="1"/>
</dbReference>
<keyword evidence="3 9" id="KW-1003">Cell membrane</keyword>
<dbReference type="NCBIfam" id="TIGR00964">
    <property type="entry name" value="secE_bact"/>
    <property type="match status" value="1"/>
</dbReference>
<protein>
    <recommendedName>
        <fullName evidence="9">Protein translocase subunit SecE</fullName>
    </recommendedName>
</protein>
<organism evidence="11 12">
    <name type="scientific">Leekyejoonella antrihumi</name>
    <dbReference type="NCBI Taxonomy" id="1660198"/>
    <lineage>
        <taxon>Bacteria</taxon>
        <taxon>Bacillati</taxon>
        <taxon>Actinomycetota</taxon>
        <taxon>Actinomycetes</taxon>
        <taxon>Micrococcales</taxon>
        <taxon>Dermacoccaceae</taxon>
        <taxon>Leekyejoonella</taxon>
    </lineage>
</organism>
<comment type="caution">
    <text evidence="11">The sequence shown here is derived from an EMBL/GenBank/DDBJ whole genome shotgun (WGS) entry which is preliminary data.</text>
</comment>
<feature type="transmembrane region" description="Helical" evidence="9">
    <location>
        <begin position="59"/>
        <end position="79"/>
    </location>
</feature>
<evidence type="ECO:0000256" key="10">
    <source>
        <dbReference type="SAM" id="MobiDB-lite"/>
    </source>
</evidence>
<dbReference type="OrthoDB" id="9805743at2"/>
<dbReference type="GO" id="GO:0065002">
    <property type="term" value="P:intracellular protein transmembrane transport"/>
    <property type="evidence" value="ECO:0007669"/>
    <property type="project" value="UniProtKB-UniRule"/>
</dbReference>
<keyword evidence="6 9" id="KW-1133">Transmembrane helix</keyword>
<feature type="compositionally biased region" description="Low complexity" evidence="10">
    <location>
        <begin position="11"/>
        <end position="22"/>
    </location>
</feature>
<keyword evidence="5 9" id="KW-0653">Protein transport</keyword>
<dbReference type="GO" id="GO:0043952">
    <property type="term" value="P:protein transport by the Sec complex"/>
    <property type="evidence" value="ECO:0007669"/>
    <property type="project" value="UniProtKB-UniRule"/>
</dbReference>
<evidence type="ECO:0000313" key="12">
    <source>
        <dbReference type="Proteomes" id="UP000320244"/>
    </source>
</evidence>
<proteinExistence type="inferred from homology"/>
<comment type="subcellular location">
    <subcellularLocation>
        <location evidence="9">Cell membrane</location>
        <topology evidence="9">Single-pass membrane protein</topology>
    </subcellularLocation>
    <subcellularLocation>
        <location evidence="1">Membrane</location>
    </subcellularLocation>
</comment>
<reference evidence="11 12" key="1">
    <citation type="submission" date="2019-05" db="EMBL/GenBank/DDBJ databases">
        <authorList>
            <person name="Lee S.D."/>
        </authorList>
    </citation>
    <scope>NUCLEOTIDE SEQUENCE [LARGE SCALE GENOMIC DNA]</scope>
    <source>
        <strain evidence="11 12">C5-26</strain>
    </source>
</reference>
<evidence type="ECO:0000256" key="6">
    <source>
        <dbReference type="ARBA" id="ARBA00022989"/>
    </source>
</evidence>
<dbReference type="PANTHER" id="PTHR33910">
    <property type="entry name" value="PROTEIN TRANSLOCASE SUBUNIT SECE"/>
    <property type="match status" value="1"/>
</dbReference>
<evidence type="ECO:0000313" key="11">
    <source>
        <dbReference type="EMBL" id="TWP39080.1"/>
    </source>
</evidence>
<evidence type="ECO:0000256" key="8">
    <source>
        <dbReference type="ARBA" id="ARBA00023136"/>
    </source>
</evidence>
<comment type="function">
    <text evidence="9">Essential subunit of the Sec protein translocation channel SecYEG. Clamps together the 2 halves of SecY. May contact the channel plug during translocation.</text>
</comment>
<dbReference type="InterPro" id="IPR038379">
    <property type="entry name" value="SecE_sf"/>
</dbReference>
<accession>A0A563E985</accession>
<comment type="subunit">
    <text evidence="9">Component of the Sec protein translocase complex. Heterotrimer consisting of SecY, SecE and SecG subunits. The heterotrimers can form oligomers, although 1 heterotrimer is thought to be able to translocate proteins. Interacts with the ribosome. Interacts with SecDF, and other proteins may be involved. Interacts with SecA.</text>
</comment>
<dbReference type="InterPro" id="IPR001901">
    <property type="entry name" value="Translocase_SecE/Sec61-g"/>
</dbReference>
<dbReference type="Pfam" id="PF00584">
    <property type="entry name" value="SecE"/>
    <property type="match status" value="1"/>
</dbReference>
<gene>
    <name evidence="9 11" type="primary">secE</name>
    <name evidence="11" type="ORF">FGL98_00445</name>
</gene>
<keyword evidence="8 9" id="KW-0472">Membrane</keyword>
<reference evidence="11 12" key="2">
    <citation type="submission" date="2019-08" db="EMBL/GenBank/DDBJ databases">
        <title>Jejuicoccus antrihumi gen. nov., sp. nov., a new member of the family Dermacoccaceae isolated from a cave.</title>
        <authorList>
            <person name="Schumann P."/>
            <person name="Kim I.S."/>
        </authorList>
    </citation>
    <scope>NUCLEOTIDE SEQUENCE [LARGE SCALE GENOMIC DNA]</scope>
    <source>
        <strain evidence="11 12">C5-26</strain>
    </source>
</reference>
<dbReference type="Proteomes" id="UP000320244">
    <property type="component" value="Unassembled WGS sequence"/>
</dbReference>
<keyword evidence="4 9" id="KW-0812">Transmembrane</keyword>
<dbReference type="AlphaFoldDB" id="A0A563E985"/>
<keyword evidence="7 9" id="KW-0811">Translocation</keyword>
<evidence type="ECO:0000256" key="2">
    <source>
        <dbReference type="ARBA" id="ARBA00022448"/>
    </source>
</evidence>
<evidence type="ECO:0000256" key="4">
    <source>
        <dbReference type="ARBA" id="ARBA00022692"/>
    </source>
</evidence>
<dbReference type="EMBL" id="VCQV01000001">
    <property type="protein sequence ID" value="TWP39080.1"/>
    <property type="molecule type" value="Genomic_DNA"/>
</dbReference>
<dbReference type="GO" id="GO:0009306">
    <property type="term" value="P:protein secretion"/>
    <property type="evidence" value="ECO:0007669"/>
    <property type="project" value="UniProtKB-UniRule"/>
</dbReference>
<dbReference type="InterPro" id="IPR005807">
    <property type="entry name" value="SecE_bac"/>
</dbReference>
<evidence type="ECO:0000256" key="9">
    <source>
        <dbReference type="HAMAP-Rule" id="MF_00422"/>
    </source>
</evidence>
<evidence type="ECO:0000256" key="3">
    <source>
        <dbReference type="ARBA" id="ARBA00022475"/>
    </source>
</evidence>
<evidence type="ECO:0000256" key="5">
    <source>
        <dbReference type="ARBA" id="ARBA00022927"/>
    </source>
</evidence>
<keyword evidence="2 9" id="KW-0813">Transport</keyword>
<comment type="similarity">
    <text evidence="9">Belongs to the SecE/SEC61-gamma family.</text>
</comment>
<evidence type="ECO:0000256" key="7">
    <source>
        <dbReference type="ARBA" id="ARBA00023010"/>
    </source>
</evidence>
<keyword evidence="12" id="KW-1185">Reference proteome</keyword>
<name>A0A563E985_9MICO</name>
<evidence type="ECO:0000256" key="1">
    <source>
        <dbReference type="ARBA" id="ARBA00004370"/>
    </source>
</evidence>
<feature type="region of interest" description="Disordered" evidence="10">
    <location>
        <begin position="1"/>
        <end position="27"/>
    </location>
</feature>
<dbReference type="GO" id="GO:0006605">
    <property type="term" value="P:protein targeting"/>
    <property type="evidence" value="ECO:0007669"/>
    <property type="project" value="UniProtKB-UniRule"/>
</dbReference>
<dbReference type="Gene3D" id="1.20.5.1030">
    <property type="entry name" value="Preprotein translocase secy subunit"/>
    <property type="match status" value="1"/>
</dbReference>
<sequence>MDWREGVVTDTRTTAGRGAARGPSAKGHGRVGVFAKISLYLRQVIDEMRKVARPTRDQLVDYTLVVIAFLVVVMAYVVGLDQLFQRLVSWAFAG</sequence>
<dbReference type="GO" id="GO:0005886">
    <property type="term" value="C:plasma membrane"/>
    <property type="evidence" value="ECO:0007669"/>
    <property type="project" value="UniProtKB-SubCell"/>
</dbReference>
<dbReference type="GO" id="GO:0008320">
    <property type="term" value="F:protein transmembrane transporter activity"/>
    <property type="evidence" value="ECO:0007669"/>
    <property type="project" value="UniProtKB-UniRule"/>
</dbReference>
<dbReference type="HAMAP" id="MF_00422">
    <property type="entry name" value="SecE"/>
    <property type="match status" value="1"/>
</dbReference>